<evidence type="ECO:0000256" key="1">
    <source>
        <dbReference type="SAM" id="MobiDB-lite"/>
    </source>
</evidence>
<dbReference type="NCBIfam" id="NF041492">
    <property type="entry name" value="MobF"/>
    <property type="match status" value="1"/>
</dbReference>
<dbReference type="Pfam" id="PF13604">
    <property type="entry name" value="AAA_30"/>
    <property type="match status" value="1"/>
</dbReference>
<feature type="compositionally biased region" description="Low complexity" evidence="1">
    <location>
        <begin position="1138"/>
        <end position="1149"/>
    </location>
</feature>
<dbReference type="AlphaFoldDB" id="A0A370XBZ4"/>
<dbReference type="Gene3D" id="2.30.30.940">
    <property type="match status" value="1"/>
</dbReference>
<dbReference type="Proteomes" id="UP000255334">
    <property type="component" value="Unassembled WGS sequence"/>
</dbReference>
<protein>
    <recommendedName>
        <fullName evidence="2">TrwC relaxase domain-containing protein</fullName>
    </recommendedName>
</protein>
<feature type="compositionally biased region" description="Basic and acidic residues" evidence="1">
    <location>
        <begin position="1176"/>
        <end position="1219"/>
    </location>
</feature>
<dbReference type="SUPFAM" id="SSF55464">
    <property type="entry name" value="Origin of replication-binding domain, RBD-like"/>
    <property type="match status" value="1"/>
</dbReference>
<feature type="region of interest" description="Disordered" evidence="1">
    <location>
        <begin position="1092"/>
        <end position="1111"/>
    </location>
</feature>
<dbReference type="OrthoDB" id="1634048at2"/>
<feature type="domain" description="TrwC relaxase" evidence="2">
    <location>
        <begin position="20"/>
        <end position="321"/>
    </location>
</feature>
<name>A0A370XBZ4_9GAMM</name>
<evidence type="ECO:0000313" key="3">
    <source>
        <dbReference type="EMBL" id="RDS85943.1"/>
    </source>
</evidence>
<proteinExistence type="predicted"/>
<evidence type="ECO:0000259" key="2">
    <source>
        <dbReference type="Pfam" id="PF08751"/>
    </source>
</evidence>
<dbReference type="InterPro" id="IPR014862">
    <property type="entry name" value="TrwC"/>
</dbReference>
<feature type="compositionally biased region" description="Low complexity" evidence="1">
    <location>
        <begin position="1159"/>
        <end position="1174"/>
    </location>
</feature>
<feature type="region of interest" description="Disordered" evidence="1">
    <location>
        <begin position="912"/>
        <end position="984"/>
    </location>
</feature>
<sequence length="1219" mass="132728">MNNVTKLTMRGGSTSATIEYLRATEYYNDAKGQRQDLMEWGGSWAQQLVLAGTQVGRDAMDRLAEGYHPTKTGANGSKIPLCRNAGAKPKKITKFDRRTGIPRTVEEGGHVIGYDVTLSAPKDIGLAFMAANEEERAAILDVQKVANREAMAYYENLVETRRGKAGKDVSSVEALIWSSHLHLAARPSAEGMIAASLHTHNLVYGVALGRDGKSGTFDSMELFEHRRASDAIYKNALYAGMRALGYHLEQTEETDINGHPTGRKDTRLAGFSDAMIEYFSARQGEILEYMEEHGVSKQVAWSQTRQAKQEPGYDELSALWVGYMDTYIAEHADEQRPTTAFLKAQADTLIDPAATQTVIDRLHESEALLERHDIFAALAEETMGRVSLEDLQSATDAATATMVAVAPHAIHADDAGISLARRHTENRYAAPWMISQEKEVQEYARRRQSEDTRLSPDYVTKVIADFERRKGFTLSEEQRGGVMHVCCTVNGIGAISGYAGSGKTCVSECFVEAYRGMGYEVFGCAPSNAAAKKLQLEAGIPCFSVAHIVHEMEKGRWEGVMCPTGRKSLIIMDEAGMVDTADTRKLLVLTDRMAKKPVLLVQGDCRQIQPVGAGSGMALIEDVTGDVKLTEIRRQKGATDEETAARRELAGLYYEQKLDADGHVIGLDDNRDVKSRAQQRAKGERITAALDALGMLEVYTTKQEAMVAAVRAWAEDPAPRNNKLLITHKNVDVDAMNTAARSALKASGALGAQDHAIKVLLGRRGMAVRPFAVGEAIKFSKKSQKLGVVNNSTGTITRISTSRDGTIDLTVRVNGLGPKDPDRTITFNTTNDYRAFTHSYCRSIHDVQGQGAPFVYHVADAGMLDNQSALVAMTRLTSGDYRMYGDSNLMDSLQDRLGIDRLKETALLAKGGAIRPATSEPQRPSDPNAPTQRPEAAASTHPQGQGPSAALEHGAPRRDGSTSNNGPGGGPQADPTHRTPPVHEGTLVAHGRAPYQFQENGNGSYYVTIRDGQGHEQTLWGKDLERAINGHVHGDVVRVQRSGKDESVTIREPVRSDDGNVIDFEERRAQRRGWTVQAIPSEQTPSDIVYVASPSNDVSNETPASTNDEPMSVMARMLYGDDAPVRSKRQAPASSQRPDGAGPDQAPAGADERRTPDTASPSNAVAADASPASAGEEQRTRRARDRAARAATAHRTDRTPSHDDTPPTQQRGRDQGQRR</sequence>
<keyword evidence="4" id="KW-1185">Reference proteome</keyword>
<dbReference type="SUPFAM" id="SSF52540">
    <property type="entry name" value="P-loop containing nucleoside triphosphate hydrolases"/>
    <property type="match status" value="2"/>
</dbReference>
<reference evidence="3 4" key="1">
    <citation type="submission" date="2018-07" db="EMBL/GenBank/DDBJ databases">
        <title>Dyella monticola sp. nov. and Dyella psychrodurans sp. nov. isolated from monsoon evergreen broad-leaved forest soil of Dinghu Mountain, China.</title>
        <authorList>
            <person name="Gao Z."/>
            <person name="Qiu L."/>
        </authorList>
    </citation>
    <scope>NUCLEOTIDE SEQUENCE [LARGE SCALE GENOMIC DNA]</scope>
    <source>
        <strain evidence="3 4">4MSK11</strain>
    </source>
</reference>
<feature type="compositionally biased region" description="Polar residues" evidence="1">
    <location>
        <begin position="1093"/>
        <end position="1109"/>
    </location>
</feature>
<dbReference type="EMBL" id="QRBF01000001">
    <property type="protein sequence ID" value="RDS85943.1"/>
    <property type="molecule type" value="Genomic_DNA"/>
</dbReference>
<gene>
    <name evidence="3" type="ORF">DWU99_01295</name>
</gene>
<accession>A0A370XBZ4</accession>
<feature type="region of interest" description="Disordered" evidence="1">
    <location>
        <begin position="1126"/>
        <end position="1219"/>
    </location>
</feature>
<evidence type="ECO:0000313" key="4">
    <source>
        <dbReference type="Proteomes" id="UP000255334"/>
    </source>
</evidence>
<organism evidence="3 4">
    <name type="scientific">Dyella psychrodurans</name>
    <dbReference type="NCBI Taxonomy" id="1927960"/>
    <lineage>
        <taxon>Bacteria</taxon>
        <taxon>Pseudomonadati</taxon>
        <taxon>Pseudomonadota</taxon>
        <taxon>Gammaproteobacteria</taxon>
        <taxon>Lysobacterales</taxon>
        <taxon>Rhodanobacteraceae</taxon>
        <taxon>Dyella</taxon>
    </lineage>
</organism>
<dbReference type="RefSeq" id="WP_115476194.1">
    <property type="nucleotide sequence ID" value="NZ_QRBF01000001.1"/>
</dbReference>
<dbReference type="InterPro" id="IPR027417">
    <property type="entry name" value="P-loop_NTPase"/>
</dbReference>
<comment type="caution">
    <text evidence="3">The sequence shown here is derived from an EMBL/GenBank/DDBJ whole genome shotgun (WGS) entry which is preliminary data.</text>
</comment>
<dbReference type="Gene3D" id="3.40.50.300">
    <property type="entry name" value="P-loop containing nucleotide triphosphate hydrolases"/>
    <property type="match status" value="2"/>
</dbReference>
<dbReference type="Pfam" id="PF08751">
    <property type="entry name" value="TrwC"/>
    <property type="match status" value="1"/>
</dbReference>